<organism evidence="4 5">
    <name type="scientific">Sorangium cellulosum</name>
    <name type="common">Polyangium cellulosum</name>
    <dbReference type="NCBI Taxonomy" id="56"/>
    <lineage>
        <taxon>Bacteria</taxon>
        <taxon>Pseudomonadati</taxon>
        <taxon>Myxococcota</taxon>
        <taxon>Polyangia</taxon>
        <taxon>Polyangiales</taxon>
        <taxon>Polyangiaceae</taxon>
        <taxon>Sorangium</taxon>
    </lineage>
</organism>
<evidence type="ECO:0000256" key="2">
    <source>
        <dbReference type="SAM" id="SignalP"/>
    </source>
</evidence>
<dbReference type="PANTHER" id="PTHR43130">
    <property type="entry name" value="ARAC-FAMILY TRANSCRIPTIONAL REGULATOR"/>
    <property type="match status" value="1"/>
</dbReference>
<dbReference type="EMBL" id="CP012673">
    <property type="protein sequence ID" value="AUX48879.1"/>
    <property type="molecule type" value="Genomic_DNA"/>
</dbReference>
<dbReference type="AlphaFoldDB" id="A0A2L0FBT3"/>
<dbReference type="Proteomes" id="UP000238348">
    <property type="component" value="Chromosome"/>
</dbReference>
<gene>
    <name evidence="4" type="ORF">SOCE26_104220</name>
</gene>
<accession>A0A2L0FBT3</accession>
<dbReference type="GO" id="GO:0006355">
    <property type="term" value="P:regulation of DNA-templated transcription"/>
    <property type="evidence" value="ECO:0007669"/>
    <property type="project" value="TreeGrafter"/>
</dbReference>
<feature type="chain" id="PRO_5014785206" evidence="2">
    <location>
        <begin position="27"/>
        <end position="271"/>
    </location>
</feature>
<feature type="region of interest" description="Disordered" evidence="1">
    <location>
        <begin position="25"/>
        <end position="44"/>
    </location>
</feature>
<dbReference type="RefSeq" id="WP_234023214.1">
    <property type="nucleotide sequence ID" value="NZ_CP012673.1"/>
</dbReference>
<evidence type="ECO:0000256" key="1">
    <source>
        <dbReference type="SAM" id="MobiDB-lite"/>
    </source>
</evidence>
<feature type="signal peptide" evidence="2">
    <location>
        <begin position="1"/>
        <end position="26"/>
    </location>
</feature>
<dbReference type="InterPro" id="IPR029062">
    <property type="entry name" value="Class_I_gatase-like"/>
</dbReference>
<dbReference type="SUPFAM" id="SSF52317">
    <property type="entry name" value="Class I glutamine amidotransferase-like"/>
    <property type="match status" value="1"/>
</dbReference>
<dbReference type="InterPro" id="IPR052158">
    <property type="entry name" value="INH-QAR"/>
</dbReference>
<proteinExistence type="predicted"/>
<evidence type="ECO:0000313" key="5">
    <source>
        <dbReference type="Proteomes" id="UP000238348"/>
    </source>
</evidence>
<evidence type="ECO:0000259" key="3">
    <source>
        <dbReference type="Pfam" id="PF01965"/>
    </source>
</evidence>
<name>A0A2L0FBT3_SORCE</name>
<protein>
    <submittedName>
        <fullName evidence="4">ThiJ/PfpI family protein</fullName>
    </submittedName>
</protein>
<dbReference type="PROSITE" id="PS51257">
    <property type="entry name" value="PROKAR_LIPOPROTEIN"/>
    <property type="match status" value="1"/>
</dbReference>
<feature type="domain" description="DJ-1/PfpI" evidence="3">
    <location>
        <begin position="48"/>
        <end position="209"/>
    </location>
</feature>
<keyword evidence="2" id="KW-0732">Signal</keyword>
<sequence length="271" mass="28897">MRRRQILDLAAVSAAVATLHSLTGCAPDDGAPEQTPGTPEGEGSSMQHIAMLVYPRFTALDLIGPQTAFSILENVQVHLVWKTLDPLTTDSGITLHPTATFETCPEALEVLFVPGGLDGTIAVMKDGEVLDFLAARAEAATYVTSVCTGSLVLGAAGLLRGYRATTHWGLREVLPLFEAERVDARYVEDRNRITGGGVTSGIDFGLRVAAKMRGEAAAQTAQLVMEYDPDPPFQAGSPDTAPAAVVEGLRGRMAPWVDEARLAVEQARARW</sequence>
<reference evidence="4 5" key="1">
    <citation type="submission" date="2015-09" db="EMBL/GenBank/DDBJ databases">
        <title>Sorangium comparison.</title>
        <authorList>
            <person name="Zaburannyi N."/>
            <person name="Bunk B."/>
            <person name="Overmann J."/>
            <person name="Mueller R."/>
        </authorList>
    </citation>
    <scope>NUCLEOTIDE SEQUENCE [LARGE SCALE GENOMIC DNA]</scope>
    <source>
        <strain evidence="4 5">So ce26</strain>
    </source>
</reference>
<dbReference type="InterPro" id="IPR002818">
    <property type="entry name" value="DJ-1/PfpI"/>
</dbReference>
<dbReference type="PANTHER" id="PTHR43130:SF2">
    <property type="entry name" value="DJ-1_PFPI DOMAIN-CONTAINING PROTEIN"/>
    <property type="match status" value="1"/>
</dbReference>
<dbReference type="Gene3D" id="3.40.50.880">
    <property type="match status" value="1"/>
</dbReference>
<dbReference type="Pfam" id="PF01965">
    <property type="entry name" value="DJ-1_PfpI"/>
    <property type="match status" value="1"/>
</dbReference>
<dbReference type="CDD" id="cd03139">
    <property type="entry name" value="GATase1_PfpI_2"/>
    <property type="match status" value="1"/>
</dbReference>
<evidence type="ECO:0000313" key="4">
    <source>
        <dbReference type="EMBL" id="AUX48879.1"/>
    </source>
</evidence>